<keyword evidence="2" id="KW-1185">Reference proteome</keyword>
<reference evidence="1 2" key="1">
    <citation type="submission" date="2016-10" db="EMBL/GenBank/DDBJ databases">
        <authorList>
            <person name="de Groot N.N."/>
        </authorList>
    </citation>
    <scope>NUCLEOTIDE SEQUENCE [LARGE SCALE GENOMIC DNA]</scope>
    <source>
        <strain evidence="1 2">DSM 24015</strain>
    </source>
</reference>
<dbReference type="Proteomes" id="UP000198517">
    <property type="component" value="Unassembled WGS sequence"/>
</dbReference>
<name>A0A1G7EWY0_9FLAO</name>
<evidence type="ECO:0000313" key="2">
    <source>
        <dbReference type="Proteomes" id="UP000198517"/>
    </source>
</evidence>
<sequence length="292" mass="33981">MEKIIPNNLIKELIAIPKNFDLDLIDQESGFETKIFPFVSRSQFESLESSNPAIYKKLARAGILFSFVLDIPRLKVYISNFGINQYDHDKARVAPWWDIRDLGLSWLKKANDNLFSALKEIEKDDVLKADNTFFQDEFELVSLFDFQKFYGIGKSPEVYQYLSDIMREHLGLLLMSLGTCTVEELKSDPKLKEWLQKYLKNMAICSAIYNANLLFINSGIVIQYEELPWQKSVILSPEQVYKLGEQFSKSADMYLQFIFDYMQKNASLFPCYQSQEVEFRTKIIPKKGGLFL</sequence>
<dbReference type="InterPro" id="IPR046558">
    <property type="entry name" value="DUF6712"/>
</dbReference>
<dbReference type="STRING" id="1071918.SAMN05421544_1184"/>
<gene>
    <name evidence="1" type="ORF">SAMN05421544_1184</name>
</gene>
<dbReference type="Pfam" id="PF20459">
    <property type="entry name" value="DUF6712"/>
    <property type="match status" value="2"/>
</dbReference>
<dbReference type="RefSeq" id="WP_092737593.1">
    <property type="nucleotide sequence ID" value="NZ_FNAS01000018.1"/>
</dbReference>
<accession>A0A1G7EWY0</accession>
<evidence type="ECO:0000313" key="1">
    <source>
        <dbReference type="EMBL" id="SDE68152.1"/>
    </source>
</evidence>
<proteinExistence type="predicted"/>
<protein>
    <submittedName>
        <fullName evidence="1">Uncharacterized protein</fullName>
    </submittedName>
</protein>
<dbReference type="EMBL" id="FNAS01000018">
    <property type="protein sequence ID" value="SDE68152.1"/>
    <property type="molecule type" value="Genomic_DNA"/>
</dbReference>
<dbReference type="AlphaFoldDB" id="A0A1G7EWY0"/>
<dbReference type="OrthoDB" id="1272378at2"/>
<organism evidence="1 2">
    <name type="scientific">Riemerella columbipharyngis</name>
    <dbReference type="NCBI Taxonomy" id="1071918"/>
    <lineage>
        <taxon>Bacteria</taxon>
        <taxon>Pseudomonadati</taxon>
        <taxon>Bacteroidota</taxon>
        <taxon>Flavobacteriia</taxon>
        <taxon>Flavobacteriales</taxon>
        <taxon>Weeksellaceae</taxon>
        <taxon>Riemerella</taxon>
    </lineage>
</organism>